<keyword evidence="8" id="KW-1185">Reference proteome</keyword>
<dbReference type="Pfam" id="PF02535">
    <property type="entry name" value="Zip"/>
    <property type="match status" value="1"/>
</dbReference>
<comment type="subcellular location">
    <subcellularLocation>
        <location evidence="1">Membrane</location>
        <topology evidence="1">Multi-pass membrane protein</topology>
    </subcellularLocation>
</comment>
<reference evidence="7 8" key="1">
    <citation type="journal article" date="2013" name="Genome Biol.">
        <title>Genome of Acanthamoeba castellanii highlights extensive lateral gene transfer and early evolution of tyrosine kinase signaling.</title>
        <authorList>
            <person name="Clarke M."/>
            <person name="Lohan A.J."/>
            <person name="Liu B."/>
            <person name="Lagkouvardos I."/>
            <person name="Roy S."/>
            <person name="Zafar N."/>
            <person name="Bertelli C."/>
            <person name="Schilde C."/>
            <person name="Kianianmomeni A."/>
            <person name="Burglin T.R."/>
            <person name="Frech C."/>
            <person name="Turcotte B."/>
            <person name="Kopec K.O."/>
            <person name="Synnott J.M."/>
            <person name="Choo C."/>
            <person name="Paponov I."/>
            <person name="Finkler A."/>
            <person name="Soon Heng Tan C."/>
            <person name="Hutchins A.P."/>
            <person name="Weinmeier T."/>
            <person name="Rattei T."/>
            <person name="Chu J.S."/>
            <person name="Gimenez G."/>
            <person name="Irimia M."/>
            <person name="Rigden D.J."/>
            <person name="Fitzpatrick D.A."/>
            <person name="Lorenzo-Morales J."/>
            <person name="Bateman A."/>
            <person name="Chiu C.H."/>
            <person name="Tang P."/>
            <person name="Hegemann P."/>
            <person name="Fromm H."/>
            <person name="Raoult D."/>
            <person name="Greub G."/>
            <person name="Miranda-Saavedra D."/>
            <person name="Chen N."/>
            <person name="Nash P."/>
            <person name="Ginger M.L."/>
            <person name="Horn M."/>
            <person name="Schaap P."/>
            <person name="Caler L."/>
            <person name="Loftus B."/>
        </authorList>
    </citation>
    <scope>NUCLEOTIDE SEQUENCE [LARGE SCALE GENOMIC DNA]</scope>
    <source>
        <strain evidence="7 8">Neff</strain>
    </source>
</reference>
<feature type="transmembrane region" description="Helical" evidence="6">
    <location>
        <begin position="261"/>
        <end position="278"/>
    </location>
</feature>
<feature type="transmembrane region" description="Helical" evidence="6">
    <location>
        <begin position="222"/>
        <end position="240"/>
    </location>
</feature>
<feature type="transmembrane region" description="Helical" evidence="6">
    <location>
        <begin position="41"/>
        <end position="60"/>
    </location>
</feature>
<sequence>MDFSWGTQVVALTLTFVGGLATVLGGSLALLAGTPNPRKLGAMLGGSSGVMLYIAFADLIPDSALAIGHPYTWLFFVLGVVGFSLVMYYIPEPHFDGDDDDEGHGHSHGHGSREERSGCENAEARHGPTKAGLATAIGMCIHNLPEGIAVYISCLRGLDVGLSLAVAIIIHVIPEGMAIAAPIYHSTGSKWEAIKWALLAGMCQPVGALVFGIAFSHHLTPFVLSAALSAVAGIMALLCVQELIPTCLRHLSLWEAGMSHMFGALTIYLTVTFVQRVLGVEK</sequence>
<keyword evidence="3 6" id="KW-1133">Transmembrane helix</keyword>
<dbReference type="OMA" id="AGIMVFM"/>
<dbReference type="VEuPathDB" id="AmoebaDB:ACA1_148440"/>
<evidence type="ECO:0000313" key="7">
    <source>
        <dbReference type="EMBL" id="ELR22717.1"/>
    </source>
</evidence>
<evidence type="ECO:0000256" key="3">
    <source>
        <dbReference type="ARBA" id="ARBA00022989"/>
    </source>
</evidence>
<organism evidence="7 8">
    <name type="scientific">Acanthamoeba castellanii (strain ATCC 30010 / Neff)</name>
    <dbReference type="NCBI Taxonomy" id="1257118"/>
    <lineage>
        <taxon>Eukaryota</taxon>
        <taxon>Amoebozoa</taxon>
        <taxon>Discosea</taxon>
        <taxon>Longamoebia</taxon>
        <taxon>Centramoebida</taxon>
        <taxon>Acanthamoebidae</taxon>
        <taxon>Acanthamoeba</taxon>
    </lineage>
</organism>
<feature type="compositionally biased region" description="Basic and acidic residues" evidence="5">
    <location>
        <begin position="111"/>
        <end position="126"/>
    </location>
</feature>
<dbReference type="GO" id="GO:0005385">
    <property type="term" value="F:zinc ion transmembrane transporter activity"/>
    <property type="evidence" value="ECO:0007669"/>
    <property type="project" value="TreeGrafter"/>
</dbReference>
<dbReference type="PANTHER" id="PTHR11040:SF210">
    <property type="entry name" value="ZINC-REGULATED TRANSPORTER 3"/>
    <property type="match status" value="1"/>
</dbReference>
<dbReference type="Proteomes" id="UP000011083">
    <property type="component" value="Unassembled WGS sequence"/>
</dbReference>
<name>L8HBU8_ACACF</name>
<proteinExistence type="predicted"/>
<keyword evidence="4 6" id="KW-0472">Membrane</keyword>
<feature type="transmembrane region" description="Helical" evidence="6">
    <location>
        <begin position="72"/>
        <end position="90"/>
    </location>
</feature>
<dbReference type="EMBL" id="KB007870">
    <property type="protein sequence ID" value="ELR22717.1"/>
    <property type="molecule type" value="Genomic_DNA"/>
</dbReference>
<feature type="transmembrane region" description="Helical" evidence="6">
    <location>
        <begin position="196"/>
        <end position="216"/>
    </location>
</feature>
<dbReference type="AlphaFoldDB" id="L8HBU8"/>
<feature type="region of interest" description="Disordered" evidence="5">
    <location>
        <begin position="99"/>
        <end position="126"/>
    </location>
</feature>
<accession>L8HBU8</accession>
<dbReference type="PANTHER" id="PTHR11040">
    <property type="entry name" value="ZINC/IRON TRANSPORTER"/>
    <property type="match status" value="1"/>
</dbReference>
<evidence type="ECO:0000256" key="5">
    <source>
        <dbReference type="SAM" id="MobiDB-lite"/>
    </source>
</evidence>
<dbReference type="GO" id="GO:0016020">
    <property type="term" value="C:membrane"/>
    <property type="evidence" value="ECO:0007669"/>
    <property type="project" value="UniProtKB-SubCell"/>
</dbReference>
<evidence type="ECO:0000313" key="8">
    <source>
        <dbReference type="Proteomes" id="UP000011083"/>
    </source>
</evidence>
<dbReference type="InterPro" id="IPR003689">
    <property type="entry name" value="ZIP"/>
</dbReference>
<feature type="transmembrane region" description="Helical" evidence="6">
    <location>
        <begin position="160"/>
        <end position="184"/>
    </location>
</feature>
<dbReference type="OrthoDB" id="262547at2759"/>
<evidence type="ECO:0000256" key="1">
    <source>
        <dbReference type="ARBA" id="ARBA00004141"/>
    </source>
</evidence>
<gene>
    <name evidence="7" type="ORF">ACA1_148440</name>
</gene>
<dbReference type="GeneID" id="14923782"/>
<keyword evidence="2 6" id="KW-0812">Transmembrane</keyword>
<protein>
    <submittedName>
        <fullName evidence="7">Metal cation transporter, ZIP subfamily protein</fullName>
    </submittedName>
</protein>
<evidence type="ECO:0000256" key="4">
    <source>
        <dbReference type="ARBA" id="ARBA00023136"/>
    </source>
</evidence>
<dbReference type="KEGG" id="acan:ACA1_148440"/>
<evidence type="ECO:0000256" key="2">
    <source>
        <dbReference type="ARBA" id="ARBA00022692"/>
    </source>
</evidence>
<evidence type="ECO:0000256" key="6">
    <source>
        <dbReference type="SAM" id="Phobius"/>
    </source>
</evidence>
<dbReference type="RefSeq" id="XP_004351494.1">
    <property type="nucleotide sequence ID" value="XM_004351442.1"/>
</dbReference>